<keyword evidence="3" id="KW-0378">Hydrolase</keyword>
<protein>
    <submittedName>
        <fullName evidence="3">Restriction endonuclease</fullName>
    </submittedName>
</protein>
<keyword evidence="3" id="KW-0255">Endonuclease</keyword>
<evidence type="ECO:0000256" key="1">
    <source>
        <dbReference type="SAM" id="MobiDB-lite"/>
    </source>
</evidence>
<dbReference type="EMBL" id="WAAQ01000002">
    <property type="protein sequence ID" value="KAB1884078.1"/>
    <property type="molecule type" value="Genomic_DNA"/>
</dbReference>
<keyword evidence="3" id="KW-0540">Nuclease</keyword>
<evidence type="ECO:0000313" key="3">
    <source>
        <dbReference type="EMBL" id="KAB1884078.1"/>
    </source>
</evidence>
<reference evidence="3 4" key="1">
    <citation type="submission" date="2019-09" db="EMBL/GenBank/DDBJ databases">
        <title>Whole genome sequencing of Microbacterium maritypicum.</title>
        <authorList>
            <person name="Lenchi N."/>
        </authorList>
    </citation>
    <scope>NUCLEOTIDE SEQUENCE [LARGE SCALE GENOMIC DNA]</scope>
    <source>
        <strain evidence="3 4">DSM 12512</strain>
    </source>
</reference>
<dbReference type="GO" id="GO:0004519">
    <property type="term" value="F:endonuclease activity"/>
    <property type="evidence" value="ECO:0007669"/>
    <property type="project" value="UniProtKB-KW"/>
</dbReference>
<feature type="domain" description="Conserved hypothetical protein CHP02391" evidence="2">
    <location>
        <begin position="109"/>
        <end position="232"/>
    </location>
</feature>
<name>A0AAD3X272_MICMQ</name>
<evidence type="ECO:0000259" key="2">
    <source>
        <dbReference type="Pfam" id="PF09509"/>
    </source>
</evidence>
<organism evidence="3 4">
    <name type="scientific">Microbacterium maritypicum</name>
    <name type="common">Microbacterium liquefaciens</name>
    <dbReference type="NCBI Taxonomy" id="33918"/>
    <lineage>
        <taxon>Bacteria</taxon>
        <taxon>Bacillati</taxon>
        <taxon>Actinomycetota</taxon>
        <taxon>Actinomycetes</taxon>
        <taxon>Micrococcales</taxon>
        <taxon>Microbacteriaceae</taxon>
        <taxon>Microbacterium</taxon>
    </lineage>
</organism>
<comment type="caution">
    <text evidence="3">The sequence shown here is derived from an EMBL/GenBank/DDBJ whole genome shotgun (WGS) entry which is preliminary data.</text>
</comment>
<sequence>MSSVDEPWAIERLEYFIHLTRLINPNSNNTYGLRARPAGGRSAILEAIHTTEQILDRVLPRWRSEIPEDTTNRWQQQHQAAQRAVVQLRDGAEIAARLGDNSPVLSASNLHPWVWEGARSLWQSGHFREAVRAASVKVNAETQNKLHRRDISETDLFKQALSNDPPTGSAHRLRPAGDDGGRTSLSLRRGIMAFAEGCYAGIRNPASHDEGDLDEQAALEQLAALSVLARWVDEASVVTP</sequence>
<dbReference type="InterPro" id="IPR012654">
    <property type="entry name" value="CHP02391"/>
</dbReference>
<accession>A0AAD3X272</accession>
<dbReference type="Pfam" id="PF09509">
    <property type="entry name" value="Hypoth_Ymh"/>
    <property type="match status" value="1"/>
</dbReference>
<gene>
    <name evidence="3" type="ORF">F6W70_15450</name>
</gene>
<feature type="region of interest" description="Disordered" evidence="1">
    <location>
        <begin position="154"/>
        <end position="181"/>
    </location>
</feature>
<proteinExistence type="predicted"/>
<dbReference type="AlphaFoldDB" id="A0AAD3X272"/>
<evidence type="ECO:0000313" key="4">
    <source>
        <dbReference type="Proteomes" id="UP000436027"/>
    </source>
</evidence>
<dbReference type="Proteomes" id="UP000436027">
    <property type="component" value="Unassembled WGS sequence"/>
</dbReference>